<sequence>MLQLAALLLSTLLLDLNVLPSKGKLRHLGSCEALFKRVCRRKQIQRWTYRQVSSKLIKIQHLCNYMAHVSDAEQKARIQQKIKQLTLEYLEFRLRPIRETPEFIPLPHRSYQKG</sequence>
<evidence type="ECO:0000313" key="2">
    <source>
        <dbReference type="Proteomes" id="UP001163321"/>
    </source>
</evidence>
<name>A0ACC0WCD3_9STRA</name>
<proteinExistence type="predicted"/>
<gene>
    <name evidence="1" type="ORF">PsorP6_016807</name>
</gene>
<organism evidence="1 2">
    <name type="scientific">Peronosclerospora sorghi</name>
    <dbReference type="NCBI Taxonomy" id="230839"/>
    <lineage>
        <taxon>Eukaryota</taxon>
        <taxon>Sar</taxon>
        <taxon>Stramenopiles</taxon>
        <taxon>Oomycota</taxon>
        <taxon>Peronosporomycetes</taxon>
        <taxon>Peronosporales</taxon>
        <taxon>Peronosporaceae</taxon>
        <taxon>Peronosclerospora</taxon>
    </lineage>
</organism>
<accession>A0ACC0WCD3</accession>
<dbReference type="Proteomes" id="UP001163321">
    <property type="component" value="Chromosome 2"/>
</dbReference>
<evidence type="ECO:0000313" key="1">
    <source>
        <dbReference type="EMBL" id="KAI9916480.1"/>
    </source>
</evidence>
<reference evidence="1 2" key="1">
    <citation type="journal article" date="2022" name="bioRxiv">
        <title>The genome of the oomycete Peronosclerospora sorghi, a cosmopolitan pathogen of maize and sorghum, is inflated with dispersed pseudogenes.</title>
        <authorList>
            <person name="Fletcher K."/>
            <person name="Martin F."/>
            <person name="Isakeit T."/>
            <person name="Cavanaugh K."/>
            <person name="Magill C."/>
            <person name="Michelmore R."/>
        </authorList>
    </citation>
    <scope>NUCLEOTIDE SEQUENCE [LARGE SCALE GENOMIC DNA]</scope>
    <source>
        <strain evidence="1">P6</strain>
    </source>
</reference>
<keyword evidence="2" id="KW-1185">Reference proteome</keyword>
<dbReference type="EMBL" id="CM047581">
    <property type="protein sequence ID" value="KAI9916480.1"/>
    <property type="molecule type" value="Genomic_DNA"/>
</dbReference>
<protein>
    <submittedName>
        <fullName evidence="1">Uncharacterized protein</fullName>
    </submittedName>
</protein>
<comment type="caution">
    <text evidence="1">The sequence shown here is derived from an EMBL/GenBank/DDBJ whole genome shotgun (WGS) entry which is preliminary data.</text>
</comment>